<protein>
    <submittedName>
        <fullName evidence="1">ParB-like nuclease domain protein</fullName>
    </submittedName>
</protein>
<dbReference type="Proteomes" id="UP000259157">
    <property type="component" value="Segment"/>
</dbReference>
<accession>A0A345L0Q0</accession>
<proteinExistence type="predicted"/>
<dbReference type="RefSeq" id="YP_010061865.1">
    <property type="nucleotide sequence ID" value="NC_054787.1"/>
</dbReference>
<name>A0A345L0Q0_9CAUD</name>
<sequence>MIDTLTVDEVSKLNSNDVAMLLRTACTIAESGKHLEGYYLTNSREVFPGDRNAQTGKFWEKVSQIEAILKEADDWPLPPLMVRGDTLFDGHHRANAAIKAGWDKPIPVTTDWTFW</sequence>
<keyword evidence="2" id="KW-1185">Reference proteome</keyword>
<reference evidence="2" key="1">
    <citation type="submission" date="2018-06" db="EMBL/GenBank/DDBJ databases">
        <authorList>
            <person name="Zhirakovskaya E."/>
        </authorList>
    </citation>
    <scope>NUCLEOTIDE SEQUENCE [LARGE SCALE GENOMIC DNA]</scope>
</reference>
<organism evidence="1 2">
    <name type="scientific">Mycobacterium phage Steamy</name>
    <dbReference type="NCBI Taxonomy" id="2250309"/>
    <lineage>
        <taxon>Viruses</taxon>
        <taxon>Duplodnaviria</taxon>
        <taxon>Heunggongvirae</taxon>
        <taxon>Uroviricota</taxon>
        <taxon>Caudoviricetes</taxon>
        <taxon>Pharaohvirus</taxon>
        <taxon>Pharaohvirus steamy</taxon>
    </lineage>
</organism>
<dbReference type="CDD" id="cd16387">
    <property type="entry name" value="ParB_N_Srx"/>
    <property type="match status" value="1"/>
</dbReference>
<evidence type="ECO:0000313" key="2">
    <source>
        <dbReference type="Proteomes" id="UP000259157"/>
    </source>
</evidence>
<gene>
    <name evidence="1" type="primary">78</name>
    <name evidence="1" type="ORF">SEA_STEAMY_78</name>
</gene>
<evidence type="ECO:0000313" key="1">
    <source>
        <dbReference type="EMBL" id="AXH48852.1"/>
    </source>
</evidence>
<dbReference type="GeneID" id="64871492"/>
<dbReference type="KEGG" id="vg:64871492"/>
<dbReference type="EMBL" id="MH513984">
    <property type="protein sequence ID" value="AXH48852.1"/>
    <property type="molecule type" value="Genomic_DNA"/>
</dbReference>